<proteinExistence type="predicted"/>
<dbReference type="Proteomes" id="UP000887575">
    <property type="component" value="Unassembled WGS sequence"/>
</dbReference>
<evidence type="ECO:0000313" key="1">
    <source>
        <dbReference type="Proteomes" id="UP000887575"/>
    </source>
</evidence>
<keyword evidence="1" id="KW-1185">Reference proteome</keyword>
<organism evidence="1 2">
    <name type="scientific">Mesorhabditis belari</name>
    <dbReference type="NCBI Taxonomy" id="2138241"/>
    <lineage>
        <taxon>Eukaryota</taxon>
        <taxon>Metazoa</taxon>
        <taxon>Ecdysozoa</taxon>
        <taxon>Nematoda</taxon>
        <taxon>Chromadorea</taxon>
        <taxon>Rhabditida</taxon>
        <taxon>Rhabditina</taxon>
        <taxon>Rhabditomorpha</taxon>
        <taxon>Rhabditoidea</taxon>
        <taxon>Rhabditidae</taxon>
        <taxon>Mesorhabditinae</taxon>
        <taxon>Mesorhabditis</taxon>
    </lineage>
</organism>
<name>A0AAF3J8L9_9BILA</name>
<dbReference type="WBParaSite" id="MBELARI_LOCUS3242">
    <property type="protein sequence ID" value="MBELARI_LOCUS3242"/>
    <property type="gene ID" value="MBELARI_LOCUS3242"/>
</dbReference>
<evidence type="ECO:0000313" key="2">
    <source>
        <dbReference type="WBParaSite" id="MBELARI_LOCUS3242"/>
    </source>
</evidence>
<accession>A0AAF3J8L9</accession>
<dbReference type="AlphaFoldDB" id="A0AAF3J8L9"/>
<protein>
    <submittedName>
        <fullName evidence="2">Uncharacterized protein</fullName>
    </submittedName>
</protein>
<sequence length="86" mass="9568">MVTVKTTNTFVPIMAEEAPPLQCRPAKAITDIVDCKESTEMSGDIVIQLETAIPEGEFETILQGVVDELMEQSRARIVNYDFSYKA</sequence>
<reference evidence="2" key="1">
    <citation type="submission" date="2024-02" db="UniProtKB">
        <authorList>
            <consortium name="WormBaseParasite"/>
        </authorList>
    </citation>
    <scope>IDENTIFICATION</scope>
</reference>